<sequence>MYGRTTFFVDRSLGRRIVPLLLREAGWSIEIHDEVFVGRAESVSDEEWLTLAGGEGWAVLMKDTRIRYRSSERQALIAARVHAFCLTRGDLAGPQAASVFLRHQPYIEAAVRRPTPSLHLLSQNEARDIDDIRER</sequence>
<evidence type="ECO:0000259" key="1">
    <source>
        <dbReference type="Pfam" id="PF18478"/>
    </source>
</evidence>
<name>A0ABQ6IVR8_9MICO</name>
<evidence type="ECO:0000313" key="3">
    <source>
        <dbReference type="Proteomes" id="UP001157126"/>
    </source>
</evidence>
<dbReference type="Pfam" id="PF18478">
    <property type="entry name" value="PIN_10"/>
    <property type="match status" value="1"/>
</dbReference>
<comment type="caution">
    <text evidence="2">The sequence shown here is derived from an EMBL/GenBank/DDBJ whole genome shotgun (WGS) entry which is preliminary data.</text>
</comment>
<evidence type="ECO:0000313" key="2">
    <source>
        <dbReference type="EMBL" id="GMA41541.1"/>
    </source>
</evidence>
<keyword evidence="3" id="KW-1185">Reference proteome</keyword>
<proteinExistence type="predicted"/>
<accession>A0ABQ6IVR8</accession>
<feature type="domain" description="VapC45 PIN like" evidence="1">
    <location>
        <begin position="6"/>
        <end position="87"/>
    </location>
</feature>
<dbReference type="EMBL" id="BSUO01000001">
    <property type="protein sequence ID" value="GMA41541.1"/>
    <property type="molecule type" value="Genomic_DNA"/>
</dbReference>
<gene>
    <name evidence="2" type="ORF">GCM10025883_35860</name>
</gene>
<dbReference type="Proteomes" id="UP001157126">
    <property type="component" value="Unassembled WGS sequence"/>
</dbReference>
<dbReference type="InterPro" id="IPR041375">
    <property type="entry name" value="VapC45_PIN-like"/>
</dbReference>
<dbReference type="RefSeq" id="WP_284305086.1">
    <property type="nucleotide sequence ID" value="NZ_BSUO01000001.1"/>
</dbReference>
<reference evidence="3" key="1">
    <citation type="journal article" date="2019" name="Int. J. Syst. Evol. Microbiol.">
        <title>The Global Catalogue of Microorganisms (GCM) 10K type strain sequencing project: providing services to taxonomists for standard genome sequencing and annotation.</title>
        <authorList>
            <consortium name="The Broad Institute Genomics Platform"/>
            <consortium name="The Broad Institute Genome Sequencing Center for Infectious Disease"/>
            <person name="Wu L."/>
            <person name="Ma J."/>
        </authorList>
    </citation>
    <scope>NUCLEOTIDE SEQUENCE [LARGE SCALE GENOMIC DNA]</scope>
    <source>
        <strain evidence="3">NBRC 113072</strain>
    </source>
</reference>
<protein>
    <recommendedName>
        <fullName evidence="1">VapC45 PIN like domain-containing protein</fullName>
    </recommendedName>
</protein>
<organism evidence="2 3">
    <name type="scientific">Mobilicoccus caccae</name>
    <dbReference type="NCBI Taxonomy" id="1859295"/>
    <lineage>
        <taxon>Bacteria</taxon>
        <taxon>Bacillati</taxon>
        <taxon>Actinomycetota</taxon>
        <taxon>Actinomycetes</taxon>
        <taxon>Micrococcales</taxon>
        <taxon>Dermatophilaceae</taxon>
        <taxon>Mobilicoccus</taxon>
    </lineage>
</organism>